<accession>A0ABY9EEE6</accession>
<dbReference type="Gene3D" id="3.40.50.450">
    <property type="match status" value="1"/>
</dbReference>
<evidence type="ECO:0000259" key="3">
    <source>
        <dbReference type="Pfam" id="PF17782"/>
    </source>
</evidence>
<dbReference type="NCBIfam" id="TIGR00732">
    <property type="entry name" value="dprA"/>
    <property type="match status" value="1"/>
</dbReference>
<evidence type="ECO:0000259" key="2">
    <source>
        <dbReference type="Pfam" id="PF02481"/>
    </source>
</evidence>
<dbReference type="Pfam" id="PF02481">
    <property type="entry name" value="DNA_processg_A"/>
    <property type="match status" value="1"/>
</dbReference>
<dbReference type="Gene3D" id="1.10.10.10">
    <property type="entry name" value="Winged helix-like DNA-binding domain superfamily/Winged helix DNA-binding domain"/>
    <property type="match status" value="1"/>
</dbReference>
<dbReference type="PANTHER" id="PTHR43022:SF1">
    <property type="entry name" value="PROTEIN SMF"/>
    <property type="match status" value="1"/>
</dbReference>
<comment type="similarity">
    <text evidence="1">Belongs to the DprA/Smf family.</text>
</comment>
<feature type="domain" description="Smf/DprA SLOG" evidence="2">
    <location>
        <begin position="84"/>
        <end position="293"/>
    </location>
</feature>
<dbReference type="Pfam" id="PF21102">
    <property type="entry name" value="DprA_N"/>
    <property type="match status" value="1"/>
</dbReference>
<dbReference type="InterPro" id="IPR057666">
    <property type="entry name" value="DrpA_SLOG"/>
</dbReference>
<dbReference type="Pfam" id="PF17782">
    <property type="entry name" value="WHD_DprA"/>
    <property type="match status" value="1"/>
</dbReference>
<protein>
    <submittedName>
        <fullName evidence="4">DNA-processing protein DprA</fullName>
    </submittedName>
</protein>
<keyword evidence="5" id="KW-1185">Reference proteome</keyword>
<sequence length="382" mass="40520">MDGLTACMALLRLEGIGPSRYWRLVEHFGNPLAALRQVPSALLDTLPVRAQSQWREFSRLNTRSALVAWAEEERTRCADSGVQLLWHGDPSYPALLTEISRPPPVLYIRGAHRALGLPQIAIVGARRATTTGLDNACAFAAELARAGFAITSGLALGVDAAAHRGALRGSGTTLAVLGSGVDRIYPRHNRSLAEDILANGGALISELPLGSNAEAKNFPRRNRIISGLSMGVLLTEAALHSGSLITARLALEQNREVFAIPGSIHNPMARGCHQLIKTGATLVETSAEIATQLGGLLAEPATETVPEALPDRRQQALVDALTGGLRSIEQLALDTGQNPGELMGLLLQMELDGLLEPLPGGYQLTARGATYCHLVASTPMAE</sequence>
<dbReference type="InterPro" id="IPR003488">
    <property type="entry name" value="DprA"/>
</dbReference>
<name>A0ABY9EEE6_9GAMM</name>
<dbReference type="RefSeq" id="WP_301415735.1">
    <property type="nucleotide sequence ID" value="NZ_CP098023.1"/>
</dbReference>
<dbReference type="InterPro" id="IPR036388">
    <property type="entry name" value="WH-like_DNA-bd_sf"/>
</dbReference>
<evidence type="ECO:0000313" key="4">
    <source>
        <dbReference type="EMBL" id="WKD49889.1"/>
    </source>
</evidence>
<evidence type="ECO:0000313" key="5">
    <source>
        <dbReference type="Proteomes" id="UP001321520"/>
    </source>
</evidence>
<organism evidence="4 5">
    <name type="scientific">Microbulbifer spongiae</name>
    <dbReference type="NCBI Taxonomy" id="2944933"/>
    <lineage>
        <taxon>Bacteria</taxon>
        <taxon>Pseudomonadati</taxon>
        <taxon>Pseudomonadota</taxon>
        <taxon>Gammaproteobacteria</taxon>
        <taxon>Cellvibrionales</taxon>
        <taxon>Microbulbiferaceae</taxon>
        <taxon>Microbulbifer</taxon>
    </lineage>
</organism>
<gene>
    <name evidence="4" type="primary">dprA</name>
    <name evidence="4" type="ORF">M8T91_00220</name>
</gene>
<reference evidence="4 5" key="1">
    <citation type="submission" date="2022-05" db="EMBL/GenBank/DDBJ databases">
        <title>Microbulbifer sp. nov., isolated from sponge.</title>
        <authorList>
            <person name="Gao L."/>
        </authorList>
    </citation>
    <scope>NUCLEOTIDE SEQUENCE [LARGE SCALE GENOMIC DNA]</scope>
    <source>
        <strain evidence="4 5">MI-G</strain>
    </source>
</reference>
<evidence type="ECO:0000256" key="1">
    <source>
        <dbReference type="ARBA" id="ARBA00006525"/>
    </source>
</evidence>
<feature type="domain" description="DprA winged helix" evidence="3">
    <location>
        <begin position="304"/>
        <end position="361"/>
    </location>
</feature>
<dbReference type="EMBL" id="CP098023">
    <property type="protein sequence ID" value="WKD49889.1"/>
    <property type="molecule type" value="Genomic_DNA"/>
</dbReference>
<dbReference type="SUPFAM" id="SSF102405">
    <property type="entry name" value="MCP/YpsA-like"/>
    <property type="match status" value="1"/>
</dbReference>
<proteinExistence type="inferred from homology"/>
<dbReference type="Proteomes" id="UP001321520">
    <property type="component" value="Chromosome"/>
</dbReference>
<dbReference type="PANTHER" id="PTHR43022">
    <property type="entry name" value="PROTEIN SMF"/>
    <property type="match status" value="1"/>
</dbReference>
<dbReference type="InterPro" id="IPR041614">
    <property type="entry name" value="DprA_WH"/>
</dbReference>